<evidence type="ECO:0000256" key="9">
    <source>
        <dbReference type="ARBA" id="ARBA00034808"/>
    </source>
</evidence>
<evidence type="ECO:0000313" key="15">
    <source>
        <dbReference type="Proteomes" id="UP000249377"/>
    </source>
</evidence>
<dbReference type="PROSITE" id="PS51217">
    <property type="entry name" value="UVRD_HELICASE_CTER"/>
    <property type="match status" value="1"/>
</dbReference>
<dbReference type="Pfam" id="PF13361">
    <property type="entry name" value="UvrD_C"/>
    <property type="match status" value="1"/>
</dbReference>
<evidence type="ECO:0000313" key="14">
    <source>
        <dbReference type="EMBL" id="RAQ28391.1"/>
    </source>
</evidence>
<keyword evidence="7" id="KW-0413">Isomerase</keyword>
<evidence type="ECO:0000256" key="11">
    <source>
        <dbReference type="PROSITE-ProRule" id="PRU00560"/>
    </source>
</evidence>
<dbReference type="GO" id="GO:0043138">
    <property type="term" value="F:3'-5' DNA helicase activity"/>
    <property type="evidence" value="ECO:0007669"/>
    <property type="project" value="UniProtKB-EC"/>
</dbReference>
<keyword evidence="3 11" id="KW-0378">Hydrolase</keyword>
<dbReference type="SUPFAM" id="SSF52540">
    <property type="entry name" value="P-loop containing nucleoside triphosphate hydrolases"/>
    <property type="match status" value="1"/>
</dbReference>
<organism evidence="14 15">
    <name type="scientific">Hydrogeniiclostridium mannosilyticum</name>
    <dbReference type="NCBI Taxonomy" id="2764322"/>
    <lineage>
        <taxon>Bacteria</taxon>
        <taxon>Bacillati</taxon>
        <taxon>Bacillota</taxon>
        <taxon>Clostridia</taxon>
        <taxon>Eubacteriales</taxon>
        <taxon>Acutalibacteraceae</taxon>
        <taxon>Hydrogeniiclostridium</taxon>
    </lineage>
</organism>
<dbReference type="InterPro" id="IPR013986">
    <property type="entry name" value="DExx_box_DNA_helicase_dom_sf"/>
</dbReference>
<feature type="binding site" evidence="11">
    <location>
        <begin position="478"/>
        <end position="485"/>
    </location>
    <ligand>
        <name>ATP</name>
        <dbReference type="ChEBI" id="CHEBI:30616"/>
    </ligand>
</feature>
<keyword evidence="15" id="KW-1185">Reference proteome</keyword>
<dbReference type="Gene3D" id="1.10.486.10">
    <property type="entry name" value="PCRA, domain 4"/>
    <property type="match status" value="1"/>
</dbReference>
<feature type="domain" description="UvrD-like helicase C-terminal" evidence="13">
    <location>
        <begin position="718"/>
        <end position="979"/>
    </location>
</feature>
<keyword evidence="4 11" id="KW-0347">Helicase</keyword>
<dbReference type="GO" id="GO:0005524">
    <property type="term" value="F:ATP binding"/>
    <property type="evidence" value="ECO:0007669"/>
    <property type="project" value="UniProtKB-UniRule"/>
</dbReference>
<comment type="catalytic activity">
    <reaction evidence="8">
        <text>Couples ATP hydrolysis with the unwinding of duplex DNA by translocating in the 3'-5' direction.</text>
        <dbReference type="EC" id="5.6.2.4"/>
    </reaction>
</comment>
<dbReference type="EC" id="5.6.2.4" evidence="9"/>
<dbReference type="CDD" id="cd17932">
    <property type="entry name" value="DEXQc_UvrD"/>
    <property type="match status" value="1"/>
</dbReference>
<dbReference type="EMBL" id="QLYR01000005">
    <property type="protein sequence ID" value="RAQ28391.1"/>
    <property type="molecule type" value="Genomic_DNA"/>
</dbReference>
<accession>A0A328UAS6</accession>
<dbReference type="AlphaFoldDB" id="A0A328UAS6"/>
<comment type="similarity">
    <text evidence="1">Belongs to the helicase family. UvrD subfamily.</text>
</comment>
<dbReference type="Gene3D" id="3.20.20.140">
    <property type="entry name" value="Metal-dependent hydrolases"/>
    <property type="match status" value="1"/>
</dbReference>
<dbReference type="InterPro" id="IPR027417">
    <property type="entry name" value="P-loop_NTPase"/>
</dbReference>
<evidence type="ECO:0000256" key="8">
    <source>
        <dbReference type="ARBA" id="ARBA00034617"/>
    </source>
</evidence>
<dbReference type="CDD" id="cd19067">
    <property type="entry name" value="PfuEndoQ-like"/>
    <property type="match status" value="1"/>
</dbReference>
<comment type="caution">
    <text evidence="14">The sequence shown here is derived from an EMBL/GenBank/DDBJ whole genome shotgun (WGS) entry which is preliminary data.</text>
</comment>
<evidence type="ECO:0000256" key="1">
    <source>
        <dbReference type="ARBA" id="ARBA00009922"/>
    </source>
</evidence>
<dbReference type="Gene3D" id="3.40.50.300">
    <property type="entry name" value="P-loop containing nucleotide triphosphate hydrolases"/>
    <property type="match status" value="2"/>
</dbReference>
<dbReference type="GO" id="GO:0003677">
    <property type="term" value="F:DNA binding"/>
    <property type="evidence" value="ECO:0007669"/>
    <property type="project" value="UniProtKB-KW"/>
</dbReference>
<feature type="domain" description="UvrD-like helicase ATP-binding" evidence="12">
    <location>
        <begin position="457"/>
        <end position="717"/>
    </location>
</feature>
<evidence type="ECO:0000259" key="13">
    <source>
        <dbReference type="PROSITE" id="PS51217"/>
    </source>
</evidence>
<dbReference type="InterPro" id="IPR000212">
    <property type="entry name" value="DNA_helicase_UvrD/REP"/>
</dbReference>
<dbReference type="Pfam" id="PF00580">
    <property type="entry name" value="UvrD-helicase"/>
    <property type="match status" value="1"/>
</dbReference>
<dbReference type="GO" id="GO:0016887">
    <property type="term" value="F:ATP hydrolysis activity"/>
    <property type="evidence" value="ECO:0007669"/>
    <property type="project" value="RHEA"/>
</dbReference>
<evidence type="ECO:0000256" key="6">
    <source>
        <dbReference type="ARBA" id="ARBA00023125"/>
    </source>
</evidence>
<proteinExistence type="inferred from homology"/>
<name>A0A328UAS6_9FIRM</name>
<comment type="catalytic activity">
    <reaction evidence="10">
        <text>ATP + H2O = ADP + phosphate + H(+)</text>
        <dbReference type="Rhea" id="RHEA:13065"/>
        <dbReference type="ChEBI" id="CHEBI:15377"/>
        <dbReference type="ChEBI" id="CHEBI:15378"/>
        <dbReference type="ChEBI" id="CHEBI:30616"/>
        <dbReference type="ChEBI" id="CHEBI:43474"/>
        <dbReference type="ChEBI" id="CHEBI:456216"/>
        <dbReference type="EC" id="5.6.2.4"/>
    </reaction>
</comment>
<gene>
    <name evidence="14" type="ORF">DPQ25_08645</name>
</gene>
<evidence type="ECO:0000256" key="5">
    <source>
        <dbReference type="ARBA" id="ARBA00022840"/>
    </source>
</evidence>
<keyword evidence="6" id="KW-0238">DNA-binding</keyword>
<reference evidence="14 15" key="1">
    <citation type="submission" date="2018-06" db="EMBL/GenBank/DDBJ databases">
        <title>Noncontiguous genome sequence of Ruminococcaceae bacterium ASD2818.</title>
        <authorList>
            <person name="Chaplin A.V."/>
            <person name="Sokolova S.R."/>
            <person name="Kochetkova T.O."/>
            <person name="Goltsov A.Y."/>
            <person name="Trofimov D.Y."/>
            <person name="Efimov B.A."/>
        </authorList>
    </citation>
    <scope>NUCLEOTIDE SEQUENCE [LARGE SCALE GENOMIC DNA]</scope>
    <source>
        <strain evidence="14 15">ASD2818</strain>
    </source>
</reference>
<evidence type="ECO:0000256" key="7">
    <source>
        <dbReference type="ARBA" id="ARBA00023235"/>
    </source>
</evidence>
<evidence type="ECO:0000256" key="2">
    <source>
        <dbReference type="ARBA" id="ARBA00022741"/>
    </source>
</evidence>
<dbReference type="PANTHER" id="PTHR11070:SF2">
    <property type="entry name" value="ATP-DEPENDENT DNA HELICASE SRS2"/>
    <property type="match status" value="1"/>
</dbReference>
<keyword evidence="2 11" id="KW-0547">Nucleotide-binding</keyword>
<dbReference type="PROSITE" id="PS51198">
    <property type="entry name" value="UVRD_HELICASE_ATP_BIND"/>
    <property type="match status" value="1"/>
</dbReference>
<dbReference type="PANTHER" id="PTHR11070">
    <property type="entry name" value="UVRD / RECB / PCRA DNA HELICASE FAMILY MEMBER"/>
    <property type="match status" value="1"/>
</dbReference>
<evidence type="ECO:0000259" key="12">
    <source>
        <dbReference type="PROSITE" id="PS51198"/>
    </source>
</evidence>
<dbReference type="InterPro" id="IPR014017">
    <property type="entry name" value="DNA_helicase_UvrD-like_C"/>
</dbReference>
<dbReference type="InterPro" id="IPR016195">
    <property type="entry name" value="Pol/histidinol_Pase-like"/>
</dbReference>
<dbReference type="RefSeq" id="WP_112332773.1">
    <property type="nucleotide sequence ID" value="NZ_QLYR01000005.1"/>
</dbReference>
<dbReference type="InterPro" id="IPR014016">
    <property type="entry name" value="UvrD-like_ATP-bd"/>
</dbReference>
<dbReference type="Proteomes" id="UP000249377">
    <property type="component" value="Unassembled WGS sequence"/>
</dbReference>
<protein>
    <recommendedName>
        <fullName evidence="9">DNA 3'-5' helicase</fullName>
        <ecNumber evidence="9">5.6.2.4</ecNumber>
    </recommendedName>
</protein>
<evidence type="ECO:0000256" key="10">
    <source>
        <dbReference type="ARBA" id="ARBA00048988"/>
    </source>
</evidence>
<sequence length="1061" mass="119408">MYFADLHIHSKYSRATSRECVPEYLDLWARKKGLAVIGTGDFTHPQWRRELLEKLEPAEEGLYRLKKEHSLPCNMAGEQDSPRFLVSGEISSIYKKNGKVHNLILLPDLMAAEKLAHRLEMLGNVHSDGRPILGLDSRDLLELMLEVCPTGIFIPAHIWTPHFSLFGAYSGFDTIEECFEDLTPHIHALETGLSSDPPMNWQLSALDGYRLVSNSDAHSPAKLAREANALETERTYPAIARALKEGDGFCGTLEFFPEEGKYHYDGHRNCGVCLKPGDTVKAQGICPVCGKRITVGVLHRVEELADRAEGYRPSDAPAFRRVAPLPEVIAASTGIAPGGVKAARQSDELLAKIGSELYILLEAPLTELEQKAGPCIAEGIRRLRVGEVHLSPGFDGEYGKVGLLTAEEIERFSGQIEFQGMGRQSGMETGRPVPAPDRVEALPRLAGRRPKTTAHREQLNLQQLAAVQSRAAEIVVTAGPGTGKTRTLVRRICYLIEKGVRAEEITAVTFTNQAAKEMQLRLEKEPETRKMARAVTIGTFHNLCLQLLEHMGKNFSVIGEDEAAVIAEEVIGRFALKMSVKAFLQRLSKRKNQLDIKMDAALEEAFQSYQDTLARYEVLDYDDLLLNVLEAMEKGHLKTEELKQFTYLLVDEFQDINPVQYQLIKKWHEAGANLFVIGDPDQAIYGFRGADSACFQTLKVDFPKIEEIQLLQNYRSTPEIIGCAGSFIQRHREAPFLLRAERRDGAPVRLVSAETSLSSAIFVAKEIAGMVGGMDMLEAHASKKRRGERSFSDIAVLYRTNQQAALLEECLQKEDIPYLVRGRDDFLSDPAVRRVIAFFRFLCNPADRLALRMTLEYEEIPEREREWLLEQYLNVKTPSVAAYLQLKKTSEKARGLDGGLEAFRLRLKKDRAETLVKERTEEFLGMKWREQLIGMAELYKTMPEFIQNITFGEEGDLMRGGRSYSPDAVSLMTLHAAKGLEFPVVILYGVEKNLIPFRAYRETDQEEEGHLFYVGMTRAMDELILLHTSEPSPYIQELDTAYVEVEQALKPNPRIKQLTFF</sequence>
<evidence type="ECO:0000256" key="3">
    <source>
        <dbReference type="ARBA" id="ARBA00022801"/>
    </source>
</evidence>
<dbReference type="Gene3D" id="1.10.10.160">
    <property type="match status" value="1"/>
</dbReference>
<dbReference type="GO" id="GO:0000725">
    <property type="term" value="P:recombinational repair"/>
    <property type="evidence" value="ECO:0007669"/>
    <property type="project" value="TreeGrafter"/>
</dbReference>
<keyword evidence="5 11" id="KW-0067">ATP-binding</keyword>
<dbReference type="SUPFAM" id="SSF89550">
    <property type="entry name" value="PHP domain-like"/>
    <property type="match status" value="1"/>
</dbReference>
<evidence type="ECO:0000256" key="4">
    <source>
        <dbReference type="ARBA" id="ARBA00022806"/>
    </source>
</evidence>